<dbReference type="InterPro" id="IPR051708">
    <property type="entry name" value="Plant_Aspart_Prot_A1"/>
</dbReference>
<keyword evidence="3" id="KW-0812">Transmembrane</keyword>
<dbReference type="PANTHER" id="PTHR47967:SF66">
    <property type="entry name" value="ASPARTIC PROTEINASE CDR1-RELATED"/>
    <property type="match status" value="1"/>
</dbReference>
<proteinExistence type="predicted"/>
<evidence type="ECO:0000256" key="3">
    <source>
        <dbReference type="SAM" id="Phobius"/>
    </source>
</evidence>
<evidence type="ECO:0000313" key="4">
    <source>
        <dbReference type="Proteomes" id="UP000515151"/>
    </source>
</evidence>
<evidence type="ECO:0000256" key="2">
    <source>
        <dbReference type="ARBA" id="ARBA00022801"/>
    </source>
</evidence>
<dbReference type="OrthoDB" id="2747330at2759"/>
<reference evidence="4" key="1">
    <citation type="journal article" date="2020" name="Plant Biotechnol. J.">
        <title>The pomegranate (Punica granatum L.) draft genome dissects genetic divergence between soft- and hard-seeded cultivars.</title>
        <authorList>
            <person name="Luo X."/>
            <person name="Li H."/>
            <person name="Wu Z."/>
            <person name="Yao W."/>
            <person name="Zhao P."/>
            <person name="Cao D."/>
            <person name="Yu H."/>
            <person name="Li K."/>
            <person name="Poudel K."/>
            <person name="Zhao D."/>
            <person name="Zhang F."/>
            <person name="Xia X."/>
            <person name="Chen L."/>
            <person name="Wang Q."/>
            <person name="Jing D."/>
            <person name="Cao S."/>
        </authorList>
    </citation>
    <scope>NUCLEOTIDE SEQUENCE [LARGE SCALE GENOMIC DNA]</scope>
    <source>
        <strain evidence="4">cv. Tunisia</strain>
    </source>
</reference>
<keyword evidence="1 5" id="KW-0645">Protease</keyword>
<dbReference type="PANTHER" id="PTHR47967">
    <property type="entry name" value="OS07G0603500 PROTEIN-RELATED"/>
    <property type="match status" value="1"/>
</dbReference>
<feature type="transmembrane region" description="Helical" evidence="3">
    <location>
        <begin position="7"/>
        <end position="27"/>
    </location>
</feature>
<accession>A0A6P8EBD4</accession>
<keyword evidence="3" id="KW-0472">Membrane</keyword>
<evidence type="ECO:0000313" key="5">
    <source>
        <dbReference type="RefSeq" id="XP_031402666.1"/>
    </source>
</evidence>
<dbReference type="Proteomes" id="UP000515151">
    <property type="component" value="Chromosome 6"/>
</dbReference>
<dbReference type="GeneID" id="116212239"/>
<gene>
    <name evidence="5" type="primary">LOC116212239</name>
</gene>
<evidence type="ECO:0000256" key="1">
    <source>
        <dbReference type="ARBA" id="ARBA00022670"/>
    </source>
</evidence>
<dbReference type="SUPFAM" id="SSF50630">
    <property type="entry name" value="Acid proteases"/>
    <property type="match status" value="1"/>
</dbReference>
<sequence length="211" mass="23405">MASSSSIVCHYYCPSAIAIMLFMYSVYASSSTPTSKGDFTWQDIILKGNIAIDKVSLSSITGKPIAFPEIVIGFSHEDGSPFNRSVSANRPNAISIISQMGQVAAQKFSYCMVPYFTRSKRSSKLESAITSRVKFERVPDPHHFFSPCYNTTTYVGPPNLTMHSKGADVQLGPSNTFLRITSDVTCFNIVPSNLYPVYDIFVLILYYIPFL</sequence>
<name>A0A6P8EBD4_PUNGR</name>
<keyword evidence="3" id="KW-1133">Transmembrane helix</keyword>
<keyword evidence="4" id="KW-1185">Reference proteome</keyword>
<dbReference type="GO" id="GO:0005576">
    <property type="term" value="C:extracellular region"/>
    <property type="evidence" value="ECO:0007669"/>
    <property type="project" value="TreeGrafter"/>
</dbReference>
<dbReference type="GO" id="GO:0008233">
    <property type="term" value="F:peptidase activity"/>
    <property type="evidence" value="ECO:0007669"/>
    <property type="project" value="UniProtKB-KW"/>
</dbReference>
<dbReference type="Gene3D" id="2.40.70.10">
    <property type="entry name" value="Acid Proteases"/>
    <property type="match status" value="1"/>
</dbReference>
<dbReference type="GO" id="GO:0006508">
    <property type="term" value="P:proteolysis"/>
    <property type="evidence" value="ECO:0007669"/>
    <property type="project" value="UniProtKB-KW"/>
</dbReference>
<dbReference type="AlphaFoldDB" id="A0A6P8EBD4"/>
<reference evidence="5" key="2">
    <citation type="submission" date="2025-08" db="UniProtKB">
        <authorList>
            <consortium name="RefSeq"/>
        </authorList>
    </citation>
    <scope>IDENTIFICATION</scope>
    <source>
        <tissue evidence="5">Leaf</tissue>
    </source>
</reference>
<organism evidence="4 5">
    <name type="scientific">Punica granatum</name>
    <name type="common">Pomegranate</name>
    <dbReference type="NCBI Taxonomy" id="22663"/>
    <lineage>
        <taxon>Eukaryota</taxon>
        <taxon>Viridiplantae</taxon>
        <taxon>Streptophyta</taxon>
        <taxon>Embryophyta</taxon>
        <taxon>Tracheophyta</taxon>
        <taxon>Spermatophyta</taxon>
        <taxon>Magnoliopsida</taxon>
        <taxon>eudicotyledons</taxon>
        <taxon>Gunneridae</taxon>
        <taxon>Pentapetalae</taxon>
        <taxon>rosids</taxon>
        <taxon>malvids</taxon>
        <taxon>Myrtales</taxon>
        <taxon>Lythraceae</taxon>
        <taxon>Punica</taxon>
    </lineage>
</organism>
<protein>
    <submittedName>
        <fullName evidence="5">Probable aspartic protease At2g35615</fullName>
    </submittedName>
</protein>
<dbReference type="InterPro" id="IPR021109">
    <property type="entry name" value="Peptidase_aspartic_dom_sf"/>
</dbReference>
<dbReference type="RefSeq" id="XP_031402666.1">
    <property type="nucleotide sequence ID" value="XM_031546806.1"/>
</dbReference>
<keyword evidence="2" id="KW-0378">Hydrolase</keyword>